<sequence>MPGKNLLKPDLIVAGPVSDLSFAWLKQRDIAGLILDLDDTLLALGEQMVNTRVVEWVARARLEFRLYIVSNNPNRNFIEPIALSLSLPFINRAAKPSRRALRRVLQEMQLPPERVAIVGDRLLTDVLAGNRLGLVTVLVEPPGPSRALRGSWLRAVERSFSSRMWWWPARGIPPGADLK</sequence>
<dbReference type="CDD" id="cd16416">
    <property type="entry name" value="HAD_BsYqeG-like"/>
    <property type="match status" value="1"/>
</dbReference>
<dbReference type="InterPro" id="IPR023214">
    <property type="entry name" value="HAD_sf"/>
</dbReference>
<accession>A0ABY3PK91</accession>
<name>A0ABY3PK91_9CYAN</name>
<gene>
    <name evidence="1" type="ORF">ISF26_20275</name>
</gene>
<dbReference type="Proteomes" id="UP001054846">
    <property type="component" value="Chromosome"/>
</dbReference>
<proteinExistence type="predicted"/>
<dbReference type="Pfam" id="PF13242">
    <property type="entry name" value="Hydrolase_like"/>
    <property type="match status" value="1"/>
</dbReference>
<dbReference type="InterPro" id="IPR010021">
    <property type="entry name" value="PGPP1/Gep4"/>
</dbReference>
<dbReference type="PANTHER" id="PTHR19288">
    <property type="entry name" value="4-NITROPHENYLPHOSPHATASE-RELATED"/>
    <property type="match status" value="1"/>
</dbReference>
<evidence type="ECO:0000313" key="1">
    <source>
        <dbReference type="EMBL" id="UFP94075.1"/>
    </source>
</evidence>
<dbReference type="SUPFAM" id="SSF56784">
    <property type="entry name" value="HAD-like"/>
    <property type="match status" value="1"/>
</dbReference>
<organism evidence="1 2">
    <name type="scientific">Gloeobacter morelensis MG652769</name>
    <dbReference type="NCBI Taxonomy" id="2781736"/>
    <lineage>
        <taxon>Bacteria</taxon>
        <taxon>Bacillati</taxon>
        <taxon>Cyanobacteriota</taxon>
        <taxon>Cyanophyceae</taxon>
        <taxon>Gloeobacterales</taxon>
        <taxon>Gloeobacteraceae</taxon>
        <taxon>Gloeobacter</taxon>
        <taxon>Gloeobacter morelensis</taxon>
    </lineage>
</organism>
<dbReference type="Gene3D" id="3.40.50.1000">
    <property type="entry name" value="HAD superfamily/HAD-like"/>
    <property type="match status" value="1"/>
</dbReference>
<dbReference type="PANTHER" id="PTHR19288:SF25">
    <property type="entry name" value="PHOSPHATIDYLGLYCEROPHOSPHATASE GEP4, MITOCHONDRIAL"/>
    <property type="match status" value="1"/>
</dbReference>
<protein>
    <submittedName>
        <fullName evidence="1">YqeG family HAD IIIA-type phosphatase</fullName>
    </submittedName>
</protein>
<dbReference type="InterPro" id="IPR036412">
    <property type="entry name" value="HAD-like_sf"/>
</dbReference>
<dbReference type="NCBIfam" id="TIGR01668">
    <property type="entry name" value="YqeG_hyp_ppase"/>
    <property type="match status" value="1"/>
</dbReference>
<dbReference type="RefSeq" id="WP_230841130.1">
    <property type="nucleotide sequence ID" value="NZ_CP063845.1"/>
</dbReference>
<dbReference type="EMBL" id="CP063845">
    <property type="protein sequence ID" value="UFP94075.1"/>
    <property type="molecule type" value="Genomic_DNA"/>
</dbReference>
<reference evidence="1 2" key="1">
    <citation type="journal article" date="2021" name="Genome Biol. Evol.">
        <title>Complete Genome Sequencing of a Novel Gloeobacter Species from a Waterfall Cave in Mexico.</title>
        <authorList>
            <person name="Saw J.H."/>
            <person name="Cardona T."/>
            <person name="Montejano G."/>
        </authorList>
    </citation>
    <scope>NUCLEOTIDE SEQUENCE [LARGE SCALE GENOMIC DNA]</scope>
    <source>
        <strain evidence="1">MG652769</strain>
    </source>
</reference>
<keyword evidence="2" id="KW-1185">Reference proteome</keyword>
<evidence type="ECO:0000313" key="2">
    <source>
        <dbReference type="Proteomes" id="UP001054846"/>
    </source>
</evidence>